<sequence>MMLFSGAGQLLHNVYIFSWDALLALLNLLTPKKKIGGVVPKGCPGEGGKWPEWIPPKEGDSRSACPALNALANHGILPRDGRNIKFTEITSTVRNAFNFAPSFCVFVPSVMAEKLKKNYNKDSLDLSEISTHNAIEHDASLTRQDYKLQPDQGHPHLPYIEELLASASGKDELDGSNDAVLTISDLSRYSGKRRSDARATNPDFMLDKFQKIFGSANSSTLLAIFGGKVKDLSPFLTKEQIPDGWESQIRSRMGLTFLAFNGTVLKVERGIKEEEAAAPSSESEPLV</sequence>
<evidence type="ECO:0000313" key="10">
    <source>
        <dbReference type="Proteomes" id="UP001362999"/>
    </source>
</evidence>
<comment type="caution">
    <text evidence="9">The sequence shown here is derived from an EMBL/GenBank/DDBJ whole genome shotgun (WGS) entry which is preliminary data.</text>
</comment>
<evidence type="ECO:0000256" key="3">
    <source>
        <dbReference type="ARBA" id="ARBA00022617"/>
    </source>
</evidence>
<evidence type="ECO:0000256" key="1">
    <source>
        <dbReference type="ARBA" id="ARBA00001970"/>
    </source>
</evidence>
<evidence type="ECO:0000256" key="5">
    <source>
        <dbReference type="ARBA" id="ARBA00023002"/>
    </source>
</evidence>
<dbReference type="PROSITE" id="PS51405">
    <property type="entry name" value="HEME_HALOPEROXIDASE"/>
    <property type="match status" value="1"/>
</dbReference>
<evidence type="ECO:0000256" key="4">
    <source>
        <dbReference type="ARBA" id="ARBA00022723"/>
    </source>
</evidence>
<proteinExistence type="inferred from homology"/>
<gene>
    <name evidence="9" type="ORF">R3P38DRAFT_3091416</name>
</gene>
<comment type="similarity">
    <text evidence="7">Belongs to the chloroperoxidase family.</text>
</comment>
<evidence type="ECO:0000256" key="2">
    <source>
        <dbReference type="ARBA" id="ARBA00022559"/>
    </source>
</evidence>
<dbReference type="Gene3D" id="1.10.489.10">
    <property type="entry name" value="Chloroperoxidase-like"/>
    <property type="match status" value="1"/>
</dbReference>
<protein>
    <submittedName>
        <fullName evidence="9">Sterigmatocystin biosynthesis peroxidase stcC</fullName>
    </submittedName>
</protein>
<keyword evidence="3" id="KW-0349">Heme</keyword>
<name>A0AAV9ZT64_9AGAR</name>
<dbReference type="GO" id="GO:0004601">
    <property type="term" value="F:peroxidase activity"/>
    <property type="evidence" value="ECO:0007669"/>
    <property type="project" value="UniProtKB-KW"/>
</dbReference>
<evidence type="ECO:0000256" key="6">
    <source>
        <dbReference type="ARBA" id="ARBA00023004"/>
    </source>
</evidence>
<dbReference type="SUPFAM" id="SSF47571">
    <property type="entry name" value="Cloroperoxidase"/>
    <property type="match status" value="1"/>
</dbReference>
<evidence type="ECO:0000256" key="7">
    <source>
        <dbReference type="ARBA" id="ARBA00025795"/>
    </source>
</evidence>
<accession>A0AAV9ZT64</accession>
<keyword evidence="5" id="KW-0560">Oxidoreductase</keyword>
<reference evidence="9 10" key="1">
    <citation type="journal article" date="2024" name="J Genomics">
        <title>Draft genome sequencing and assembly of Favolaschia claudopus CIRM-BRFM 2984 isolated from oak limbs.</title>
        <authorList>
            <person name="Navarro D."/>
            <person name="Drula E."/>
            <person name="Chaduli D."/>
            <person name="Cazenave R."/>
            <person name="Ahrendt S."/>
            <person name="Wang J."/>
            <person name="Lipzen A."/>
            <person name="Daum C."/>
            <person name="Barry K."/>
            <person name="Grigoriev I.V."/>
            <person name="Favel A."/>
            <person name="Rosso M.N."/>
            <person name="Martin F."/>
        </authorList>
    </citation>
    <scope>NUCLEOTIDE SEQUENCE [LARGE SCALE GENOMIC DNA]</scope>
    <source>
        <strain evidence="9 10">CIRM-BRFM 2984</strain>
    </source>
</reference>
<comment type="cofactor">
    <cofactor evidence="1">
        <name>heme b</name>
        <dbReference type="ChEBI" id="CHEBI:60344"/>
    </cofactor>
</comment>
<feature type="domain" description="Heme haloperoxidase family profile" evidence="8">
    <location>
        <begin position="49"/>
        <end position="262"/>
    </location>
</feature>
<dbReference type="Proteomes" id="UP001362999">
    <property type="component" value="Unassembled WGS sequence"/>
</dbReference>
<keyword evidence="10" id="KW-1185">Reference proteome</keyword>
<evidence type="ECO:0000313" key="9">
    <source>
        <dbReference type="EMBL" id="KAK6991915.1"/>
    </source>
</evidence>
<dbReference type="Pfam" id="PF01328">
    <property type="entry name" value="Peroxidase_2"/>
    <property type="match status" value="1"/>
</dbReference>
<dbReference type="EMBL" id="JAWWNJ010000115">
    <property type="protein sequence ID" value="KAK6991915.1"/>
    <property type="molecule type" value="Genomic_DNA"/>
</dbReference>
<dbReference type="InterPro" id="IPR036851">
    <property type="entry name" value="Chloroperoxidase-like_sf"/>
</dbReference>
<dbReference type="PANTHER" id="PTHR33577:SF18">
    <property type="entry name" value="HEME HALOPEROXIDASE FAMILY PROFILE DOMAIN-CONTAINING PROTEIN"/>
    <property type="match status" value="1"/>
</dbReference>
<organism evidence="9 10">
    <name type="scientific">Favolaschia claudopus</name>
    <dbReference type="NCBI Taxonomy" id="2862362"/>
    <lineage>
        <taxon>Eukaryota</taxon>
        <taxon>Fungi</taxon>
        <taxon>Dikarya</taxon>
        <taxon>Basidiomycota</taxon>
        <taxon>Agaricomycotina</taxon>
        <taxon>Agaricomycetes</taxon>
        <taxon>Agaricomycetidae</taxon>
        <taxon>Agaricales</taxon>
        <taxon>Marasmiineae</taxon>
        <taxon>Mycenaceae</taxon>
        <taxon>Favolaschia</taxon>
    </lineage>
</organism>
<dbReference type="AlphaFoldDB" id="A0AAV9ZT64"/>
<keyword evidence="4" id="KW-0479">Metal-binding</keyword>
<evidence type="ECO:0000259" key="8">
    <source>
        <dbReference type="PROSITE" id="PS51405"/>
    </source>
</evidence>
<dbReference type="GO" id="GO:0046872">
    <property type="term" value="F:metal ion binding"/>
    <property type="evidence" value="ECO:0007669"/>
    <property type="project" value="UniProtKB-KW"/>
</dbReference>
<dbReference type="PANTHER" id="PTHR33577">
    <property type="entry name" value="STERIGMATOCYSTIN BIOSYNTHESIS PEROXIDASE STCC-RELATED"/>
    <property type="match status" value="1"/>
</dbReference>
<keyword evidence="2 9" id="KW-0575">Peroxidase</keyword>
<dbReference type="InterPro" id="IPR000028">
    <property type="entry name" value="Chloroperoxidase"/>
</dbReference>
<keyword evidence="6" id="KW-0408">Iron</keyword>